<accession>A0A2T3ARE6</accession>
<sequence length="284" mass="31133">MAAEATKIVDHWSSEAYQNSASFVPRLATKVLGWLDVKPDDCILDVGCGDGVLNLQIAETLSKGKGRIHGVDSSIDMITASKSAAAAADPAISKACTFEVLDATQLIHKPELQRSSFDKVFSNAAMHWILRPADTRFDFFRGVRNALKPGGLFCFEMGGMGNVAEIRAALLSVVSRRVGIARARAADPWFFPDGAWMRRMLEETVGGFHVERMEREYRPTPVDQGGVEGWVRLMGKQFLDAVPGSEDREACVAEVCEVLQTVCESPGGGEWLGYVRLRAVVRRI</sequence>
<proteinExistence type="predicted"/>
<organism evidence="2 3">
    <name type="scientific">Amorphotheca resinae ATCC 22711</name>
    <dbReference type="NCBI Taxonomy" id="857342"/>
    <lineage>
        <taxon>Eukaryota</taxon>
        <taxon>Fungi</taxon>
        <taxon>Dikarya</taxon>
        <taxon>Ascomycota</taxon>
        <taxon>Pezizomycotina</taxon>
        <taxon>Leotiomycetes</taxon>
        <taxon>Helotiales</taxon>
        <taxon>Amorphothecaceae</taxon>
        <taxon>Amorphotheca</taxon>
    </lineage>
</organism>
<name>A0A2T3ARE6_AMORE</name>
<dbReference type="Proteomes" id="UP000241818">
    <property type="component" value="Unassembled WGS sequence"/>
</dbReference>
<dbReference type="Gene3D" id="3.40.50.150">
    <property type="entry name" value="Vaccinia Virus protein VP39"/>
    <property type="match status" value="1"/>
</dbReference>
<dbReference type="PANTHER" id="PTHR43861">
    <property type="entry name" value="TRANS-ACONITATE 2-METHYLTRANSFERASE-RELATED"/>
    <property type="match status" value="1"/>
</dbReference>
<dbReference type="InParanoid" id="A0A2T3ARE6"/>
<keyword evidence="3" id="KW-1185">Reference proteome</keyword>
<evidence type="ECO:0000313" key="2">
    <source>
        <dbReference type="EMBL" id="PSS08826.1"/>
    </source>
</evidence>
<protein>
    <recommendedName>
        <fullName evidence="1">Methyltransferase domain-containing protein</fullName>
    </recommendedName>
</protein>
<evidence type="ECO:0000259" key="1">
    <source>
        <dbReference type="Pfam" id="PF13847"/>
    </source>
</evidence>
<dbReference type="GeneID" id="36577553"/>
<dbReference type="STRING" id="857342.A0A2T3ARE6"/>
<dbReference type="SUPFAM" id="SSF53335">
    <property type="entry name" value="S-adenosyl-L-methionine-dependent methyltransferases"/>
    <property type="match status" value="1"/>
</dbReference>
<feature type="domain" description="Methyltransferase" evidence="1">
    <location>
        <begin position="42"/>
        <end position="156"/>
    </location>
</feature>
<evidence type="ECO:0000313" key="3">
    <source>
        <dbReference type="Proteomes" id="UP000241818"/>
    </source>
</evidence>
<gene>
    <name evidence="2" type="ORF">M430DRAFT_70056</name>
</gene>
<dbReference type="CDD" id="cd02440">
    <property type="entry name" value="AdoMet_MTases"/>
    <property type="match status" value="1"/>
</dbReference>
<reference evidence="2 3" key="1">
    <citation type="journal article" date="2018" name="New Phytol.">
        <title>Comparative genomics and transcriptomics depict ericoid mycorrhizal fungi as versatile saprotrophs and plant mutualists.</title>
        <authorList>
            <person name="Martino E."/>
            <person name="Morin E."/>
            <person name="Grelet G.A."/>
            <person name="Kuo A."/>
            <person name="Kohler A."/>
            <person name="Daghino S."/>
            <person name="Barry K.W."/>
            <person name="Cichocki N."/>
            <person name="Clum A."/>
            <person name="Dockter R.B."/>
            <person name="Hainaut M."/>
            <person name="Kuo R.C."/>
            <person name="LaButti K."/>
            <person name="Lindahl B.D."/>
            <person name="Lindquist E.A."/>
            <person name="Lipzen A."/>
            <person name="Khouja H.R."/>
            <person name="Magnuson J."/>
            <person name="Murat C."/>
            <person name="Ohm R.A."/>
            <person name="Singer S.W."/>
            <person name="Spatafora J.W."/>
            <person name="Wang M."/>
            <person name="Veneault-Fourrey C."/>
            <person name="Henrissat B."/>
            <person name="Grigoriev I.V."/>
            <person name="Martin F.M."/>
            <person name="Perotto S."/>
        </authorList>
    </citation>
    <scope>NUCLEOTIDE SEQUENCE [LARGE SCALE GENOMIC DNA]</scope>
    <source>
        <strain evidence="2 3">ATCC 22711</strain>
    </source>
</reference>
<dbReference type="InterPro" id="IPR029063">
    <property type="entry name" value="SAM-dependent_MTases_sf"/>
</dbReference>
<dbReference type="InterPro" id="IPR025714">
    <property type="entry name" value="Methyltranfer_dom"/>
</dbReference>
<dbReference type="AlphaFoldDB" id="A0A2T3ARE6"/>
<dbReference type="Pfam" id="PF13847">
    <property type="entry name" value="Methyltransf_31"/>
    <property type="match status" value="1"/>
</dbReference>
<dbReference type="PANTHER" id="PTHR43861:SF1">
    <property type="entry name" value="TRANS-ACONITATE 2-METHYLTRANSFERASE"/>
    <property type="match status" value="1"/>
</dbReference>
<dbReference type="EMBL" id="KZ679018">
    <property type="protein sequence ID" value="PSS08826.1"/>
    <property type="molecule type" value="Genomic_DNA"/>
</dbReference>
<dbReference type="RefSeq" id="XP_024717224.1">
    <property type="nucleotide sequence ID" value="XM_024869472.1"/>
</dbReference>
<dbReference type="OrthoDB" id="66144at2759"/>